<organism evidence="2 3">
    <name type="scientific">Brachionus plicatilis</name>
    <name type="common">Marine rotifer</name>
    <name type="synonym">Brachionus muelleri</name>
    <dbReference type="NCBI Taxonomy" id="10195"/>
    <lineage>
        <taxon>Eukaryota</taxon>
        <taxon>Metazoa</taxon>
        <taxon>Spiralia</taxon>
        <taxon>Gnathifera</taxon>
        <taxon>Rotifera</taxon>
        <taxon>Eurotatoria</taxon>
        <taxon>Monogononta</taxon>
        <taxon>Pseudotrocha</taxon>
        <taxon>Ploima</taxon>
        <taxon>Brachionidae</taxon>
        <taxon>Brachionus</taxon>
    </lineage>
</organism>
<dbReference type="AlphaFoldDB" id="A0A3M7PL95"/>
<proteinExistence type="predicted"/>
<dbReference type="EMBL" id="REGN01010075">
    <property type="protein sequence ID" value="RMZ99748.1"/>
    <property type="molecule type" value="Genomic_DNA"/>
</dbReference>
<keyword evidence="3" id="KW-1185">Reference proteome</keyword>
<gene>
    <name evidence="2" type="ORF">BpHYR1_005371</name>
</gene>
<accession>A0A3M7PL95</accession>
<sequence length="96" mass="11300">MLDAKEEKTVSFETDTSENAKIISQNPNSNQIEQYRSLNNEQLKDEDIKWMIDLKKNSQRSSLQTLRRPVWIFSNAICSSKTSSRRSSRTYPFFDF</sequence>
<name>A0A3M7PL95_BRAPC</name>
<reference evidence="2 3" key="1">
    <citation type="journal article" date="2018" name="Sci. Rep.">
        <title>Genomic signatures of local adaptation to the degree of environmental predictability in rotifers.</title>
        <authorList>
            <person name="Franch-Gras L."/>
            <person name="Hahn C."/>
            <person name="Garcia-Roger E.M."/>
            <person name="Carmona M.J."/>
            <person name="Serra M."/>
            <person name="Gomez A."/>
        </authorList>
    </citation>
    <scope>NUCLEOTIDE SEQUENCE [LARGE SCALE GENOMIC DNA]</scope>
    <source>
        <strain evidence="2">HYR1</strain>
    </source>
</reference>
<evidence type="ECO:0000256" key="1">
    <source>
        <dbReference type="SAM" id="MobiDB-lite"/>
    </source>
</evidence>
<feature type="compositionally biased region" description="Polar residues" evidence="1">
    <location>
        <begin position="11"/>
        <end position="28"/>
    </location>
</feature>
<feature type="region of interest" description="Disordered" evidence="1">
    <location>
        <begin position="1"/>
        <end position="28"/>
    </location>
</feature>
<evidence type="ECO:0000313" key="3">
    <source>
        <dbReference type="Proteomes" id="UP000276133"/>
    </source>
</evidence>
<feature type="compositionally biased region" description="Basic and acidic residues" evidence="1">
    <location>
        <begin position="1"/>
        <end position="10"/>
    </location>
</feature>
<evidence type="ECO:0000313" key="2">
    <source>
        <dbReference type="EMBL" id="RMZ99748.1"/>
    </source>
</evidence>
<dbReference type="Proteomes" id="UP000276133">
    <property type="component" value="Unassembled WGS sequence"/>
</dbReference>
<protein>
    <submittedName>
        <fullName evidence="2">Uncharacterized protein</fullName>
    </submittedName>
</protein>
<comment type="caution">
    <text evidence="2">The sequence shown here is derived from an EMBL/GenBank/DDBJ whole genome shotgun (WGS) entry which is preliminary data.</text>
</comment>